<dbReference type="Gene3D" id="3.40.109.10">
    <property type="entry name" value="NADH Oxidase"/>
    <property type="match status" value="2"/>
</dbReference>
<protein>
    <submittedName>
        <fullName evidence="2">Rv1355c family protein</fullName>
    </submittedName>
</protein>
<proteinExistence type="predicted"/>
<dbReference type="InterPro" id="IPR000415">
    <property type="entry name" value="Nitroreductase-like"/>
</dbReference>
<dbReference type="SUPFAM" id="SSF55469">
    <property type="entry name" value="FMN-dependent nitroreductase-like"/>
    <property type="match status" value="1"/>
</dbReference>
<dbReference type="Pfam" id="PF00899">
    <property type="entry name" value="ThiF"/>
    <property type="match status" value="1"/>
</dbReference>
<evidence type="ECO:0000313" key="3">
    <source>
        <dbReference type="Proteomes" id="UP000309215"/>
    </source>
</evidence>
<dbReference type="GO" id="GO:0008641">
    <property type="term" value="F:ubiquitin-like modifier activating enzyme activity"/>
    <property type="evidence" value="ECO:0007669"/>
    <property type="project" value="InterPro"/>
</dbReference>
<dbReference type="OrthoDB" id="272552at2"/>
<dbReference type="PANTHER" id="PTHR43267">
    <property type="entry name" value="TRNA THREONYLCARBAMOYLADENOSINE DEHYDRATASE"/>
    <property type="match status" value="1"/>
</dbReference>
<dbReference type="RefSeq" id="WP_136930823.1">
    <property type="nucleotide sequence ID" value="NZ_SSMQ01000021.1"/>
</dbReference>
<comment type="caution">
    <text evidence="2">The sequence shown here is derived from an EMBL/GenBank/DDBJ whole genome shotgun (WGS) entry which is preliminary data.</text>
</comment>
<dbReference type="SUPFAM" id="SSF69572">
    <property type="entry name" value="Activating enzymes of the ubiquitin-like proteins"/>
    <property type="match status" value="1"/>
</dbReference>
<dbReference type="GO" id="GO:0061504">
    <property type="term" value="P:cyclic threonylcarbamoyladenosine biosynthetic process"/>
    <property type="evidence" value="ECO:0007669"/>
    <property type="project" value="TreeGrafter"/>
</dbReference>
<dbReference type="PANTHER" id="PTHR43267:SF3">
    <property type="entry name" value="THIF PROTEIN"/>
    <property type="match status" value="1"/>
</dbReference>
<dbReference type="CDD" id="cd02062">
    <property type="entry name" value="Nitro_FMN_reductase"/>
    <property type="match status" value="1"/>
</dbReference>
<gene>
    <name evidence="2" type="ORF">E8A74_20965</name>
</gene>
<dbReference type="NCBIfam" id="NF005901">
    <property type="entry name" value="PRK07877.1"/>
    <property type="match status" value="1"/>
</dbReference>
<evidence type="ECO:0000259" key="1">
    <source>
        <dbReference type="Pfam" id="PF00899"/>
    </source>
</evidence>
<dbReference type="AlphaFoldDB" id="A0A4U1JA08"/>
<dbReference type="InterPro" id="IPR035985">
    <property type="entry name" value="Ubiquitin-activating_enz"/>
</dbReference>
<dbReference type="InterPro" id="IPR045886">
    <property type="entry name" value="ThiF/MoeB/HesA"/>
</dbReference>
<sequence length="762" mass="82322">MKLAERLAALAAGVDQGTYQPALFSLADAWDRRKVEALVVAGEVREVHDRYVDQLAELCATRSPKQKLRGEALDEAVRAALGDGPPEERGTWVHYPWSGRLVHVLGEADYRELRFSRNRYKITPDEQAALRDKRIGVVGLSVGQASAVTLALEGVGGLLRLADFDELALSNMNRLRAGVHEIGVHKCVIAARAIAEIDPFLRVEVSRTGVTEENVEAFLTEGGKLDLLIEECDDLYTKVFLRERARAHGIPVLMETNDRGMLDVERFDREPDRPVLHSLLRGLSAAELKGLTQAQKVAIVLRILGPDALKGRLGASLLEVEETTTSWPQLASGTMLGGAVSTDAARRVLLGELTRSGRYFVDLDAIVKDGREAEVQVDAALEEAFVRKPLPSPEAPPLARPADKRTVTREDVRRLVGFGVLAPSGGNAQPWRFVAKGGRVRCKVSPDGGRTLNDFQHAASFVALGAAVENMVLAAPAMGLSAEVALAPDAKDPLAACDVVFRVDDASYAVDPLCAVLGARCTNRKLGTGAPLSERAAAGLVEAAEARGGKLLLATDRAAVAEVGEILGQADRMMFLSRKHNEEMGAELRWTEEEILRTRDGLDVLTLDVAASDLAAVRLATTWKAVEFTAKMGGGGALVKSARRALGSSSAVGLVVFPGTASHSYFEGGRALERVWLEATARGIAIQPWSAMLYLFARLERGAGKGLEPKVRDRLGELRQRFLRVFDVPAGHAEILLFRLSKADPPTARSLRKPVEDVLSFG</sequence>
<dbReference type="GO" id="GO:0061503">
    <property type="term" value="F:tRNA threonylcarbamoyladenosine dehydratase"/>
    <property type="evidence" value="ECO:0007669"/>
    <property type="project" value="TreeGrafter"/>
</dbReference>
<organism evidence="2 3">
    <name type="scientific">Polyangium fumosum</name>
    <dbReference type="NCBI Taxonomy" id="889272"/>
    <lineage>
        <taxon>Bacteria</taxon>
        <taxon>Pseudomonadati</taxon>
        <taxon>Myxococcota</taxon>
        <taxon>Polyangia</taxon>
        <taxon>Polyangiales</taxon>
        <taxon>Polyangiaceae</taxon>
        <taxon>Polyangium</taxon>
    </lineage>
</organism>
<dbReference type="GO" id="GO:0016491">
    <property type="term" value="F:oxidoreductase activity"/>
    <property type="evidence" value="ECO:0007669"/>
    <property type="project" value="InterPro"/>
</dbReference>
<feature type="domain" description="THIF-type NAD/FAD binding fold" evidence="1">
    <location>
        <begin position="116"/>
        <end position="256"/>
    </location>
</feature>
<accession>A0A4U1JA08</accession>
<dbReference type="Proteomes" id="UP000309215">
    <property type="component" value="Unassembled WGS sequence"/>
</dbReference>
<evidence type="ECO:0000313" key="2">
    <source>
        <dbReference type="EMBL" id="TKD05275.1"/>
    </source>
</evidence>
<keyword evidence="3" id="KW-1185">Reference proteome</keyword>
<reference evidence="2 3" key="1">
    <citation type="submission" date="2019-04" db="EMBL/GenBank/DDBJ databases">
        <authorList>
            <person name="Li Y."/>
            <person name="Wang J."/>
        </authorList>
    </citation>
    <scope>NUCLEOTIDE SEQUENCE [LARGE SCALE GENOMIC DNA]</scope>
    <source>
        <strain evidence="2 3">DSM 14668</strain>
    </source>
</reference>
<dbReference type="Gene3D" id="3.40.50.720">
    <property type="entry name" value="NAD(P)-binding Rossmann-like Domain"/>
    <property type="match status" value="1"/>
</dbReference>
<dbReference type="InterPro" id="IPR000594">
    <property type="entry name" value="ThiF_NAD_FAD-bd"/>
</dbReference>
<dbReference type="CDD" id="cd01483">
    <property type="entry name" value="E1_enzyme_family"/>
    <property type="match status" value="1"/>
</dbReference>
<name>A0A4U1JA08_9BACT</name>
<dbReference type="EMBL" id="SSMQ01000021">
    <property type="protein sequence ID" value="TKD05275.1"/>
    <property type="molecule type" value="Genomic_DNA"/>
</dbReference>